<dbReference type="AlphaFoldDB" id="A0A0A9BDM4"/>
<evidence type="ECO:0000313" key="1">
    <source>
        <dbReference type="EMBL" id="JAD59340.1"/>
    </source>
</evidence>
<dbReference type="EMBL" id="GBRH01238555">
    <property type="protein sequence ID" value="JAD59340.1"/>
    <property type="molecule type" value="Transcribed_RNA"/>
</dbReference>
<sequence>MLYFAYFPHHLQLASMCASLEHALMQINFNLTFECIGINLN</sequence>
<protein>
    <submittedName>
        <fullName evidence="1">Uncharacterized protein</fullName>
    </submittedName>
</protein>
<reference evidence="1" key="2">
    <citation type="journal article" date="2015" name="Data Brief">
        <title>Shoot transcriptome of the giant reed, Arundo donax.</title>
        <authorList>
            <person name="Barrero R.A."/>
            <person name="Guerrero F.D."/>
            <person name="Moolhuijzen P."/>
            <person name="Goolsby J.A."/>
            <person name="Tidwell J."/>
            <person name="Bellgard S.E."/>
            <person name="Bellgard M.I."/>
        </authorList>
    </citation>
    <scope>NUCLEOTIDE SEQUENCE</scope>
    <source>
        <tissue evidence="1">Shoot tissue taken approximately 20 cm above the soil surface</tissue>
    </source>
</reference>
<reference evidence="1" key="1">
    <citation type="submission" date="2014-09" db="EMBL/GenBank/DDBJ databases">
        <authorList>
            <person name="Magalhaes I.L.F."/>
            <person name="Oliveira U."/>
            <person name="Santos F.R."/>
            <person name="Vidigal T.H.D.A."/>
            <person name="Brescovit A.D."/>
            <person name="Santos A.J."/>
        </authorList>
    </citation>
    <scope>NUCLEOTIDE SEQUENCE</scope>
    <source>
        <tissue evidence="1">Shoot tissue taken approximately 20 cm above the soil surface</tissue>
    </source>
</reference>
<organism evidence="1">
    <name type="scientific">Arundo donax</name>
    <name type="common">Giant reed</name>
    <name type="synonym">Donax arundinaceus</name>
    <dbReference type="NCBI Taxonomy" id="35708"/>
    <lineage>
        <taxon>Eukaryota</taxon>
        <taxon>Viridiplantae</taxon>
        <taxon>Streptophyta</taxon>
        <taxon>Embryophyta</taxon>
        <taxon>Tracheophyta</taxon>
        <taxon>Spermatophyta</taxon>
        <taxon>Magnoliopsida</taxon>
        <taxon>Liliopsida</taxon>
        <taxon>Poales</taxon>
        <taxon>Poaceae</taxon>
        <taxon>PACMAD clade</taxon>
        <taxon>Arundinoideae</taxon>
        <taxon>Arundineae</taxon>
        <taxon>Arundo</taxon>
    </lineage>
</organism>
<proteinExistence type="predicted"/>
<accession>A0A0A9BDM4</accession>
<name>A0A0A9BDM4_ARUDO</name>